<evidence type="ECO:0000313" key="2">
    <source>
        <dbReference type="EMBL" id="KAJ4836695.1"/>
    </source>
</evidence>
<comment type="caution">
    <text evidence="2">The sequence shown here is derived from an EMBL/GenBank/DDBJ whole genome shotgun (WGS) entry which is preliminary data.</text>
</comment>
<protein>
    <submittedName>
        <fullName evidence="2">Uncharacterized protein</fullName>
    </submittedName>
</protein>
<name>A0A9Q0FS60_9ROSI</name>
<evidence type="ECO:0000256" key="1">
    <source>
        <dbReference type="SAM" id="MobiDB-lite"/>
    </source>
</evidence>
<proteinExistence type="predicted"/>
<gene>
    <name evidence="2" type="ORF">Tsubulata_014855</name>
</gene>
<evidence type="ECO:0000313" key="3">
    <source>
        <dbReference type="Proteomes" id="UP001141552"/>
    </source>
</evidence>
<feature type="compositionally biased region" description="Low complexity" evidence="1">
    <location>
        <begin position="30"/>
        <end position="46"/>
    </location>
</feature>
<reference evidence="2" key="2">
    <citation type="journal article" date="2023" name="Plants (Basel)">
        <title>Annotation of the Turnera subulata (Passifloraceae) Draft Genome Reveals the S-Locus Evolved after the Divergence of Turneroideae from Passifloroideae in a Stepwise Manner.</title>
        <authorList>
            <person name="Henning P.M."/>
            <person name="Roalson E.H."/>
            <person name="Mir W."/>
            <person name="McCubbin A.G."/>
            <person name="Shore J.S."/>
        </authorList>
    </citation>
    <scope>NUCLEOTIDE SEQUENCE</scope>
    <source>
        <strain evidence="2">F60SS</strain>
    </source>
</reference>
<reference evidence="2" key="1">
    <citation type="submission" date="2022-02" db="EMBL/GenBank/DDBJ databases">
        <authorList>
            <person name="Henning P.M."/>
            <person name="McCubbin A.G."/>
            <person name="Shore J.S."/>
        </authorList>
    </citation>
    <scope>NUCLEOTIDE SEQUENCE</scope>
    <source>
        <strain evidence="2">F60SS</strain>
        <tissue evidence="2">Leaves</tissue>
    </source>
</reference>
<sequence length="63" mass="6863">MRCGEEFGRSGQHTRAYRPSAPSPPPPSSSSPVGGSLPSPSLLPRRPSSPRRRLDRAQLLRRA</sequence>
<dbReference type="EMBL" id="JAKUCV010004039">
    <property type="protein sequence ID" value="KAJ4836695.1"/>
    <property type="molecule type" value="Genomic_DNA"/>
</dbReference>
<accession>A0A9Q0FS60</accession>
<dbReference type="Proteomes" id="UP001141552">
    <property type="component" value="Unassembled WGS sequence"/>
</dbReference>
<keyword evidence="3" id="KW-1185">Reference proteome</keyword>
<feature type="compositionally biased region" description="Basic residues" evidence="1">
    <location>
        <begin position="48"/>
        <end position="63"/>
    </location>
</feature>
<organism evidence="2 3">
    <name type="scientific">Turnera subulata</name>
    <dbReference type="NCBI Taxonomy" id="218843"/>
    <lineage>
        <taxon>Eukaryota</taxon>
        <taxon>Viridiplantae</taxon>
        <taxon>Streptophyta</taxon>
        <taxon>Embryophyta</taxon>
        <taxon>Tracheophyta</taxon>
        <taxon>Spermatophyta</taxon>
        <taxon>Magnoliopsida</taxon>
        <taxon>eudicotyledons</taxon>
        <taxon>Gunneridae</taxon>
        <taxon>Pentapetalae</taxon>
        <taxon>rosids</taxon>
        <taxon>fabids</taxon>
        <taxon>Malpighiales</taxon>
        <taxon>Passifloraceae</taxon>
        <taxon>Turnera</taxon>
    </lineage>
</organism>
<dbReference type="AlphaFoldDB" id="A0A9Q0FS60"/>
<feature type="region of interest" description="Disordered" evidence="1">
    <location>
        <begin position="1"/>
        <end position="63"/>
    </location>
</feature>